<dbReference type="GO" id="GO:0043546">
    <property type="term" value="F:molybdopterin cofactor binding"/>
    <property type="evidence" value="ECO:0007669"/>
    <property type="project" value="InterPro"/>
</dbReference>
<dbReference type="Gene3D" id="3.40.50.740">
    <property type="match status" value="1"/>
</dbReference>
<evidence type="ECO:0000313" key="6">
    <source>
        <dbReference type="EMBL" id="SEG24202.1"/>
    </source>
</evidence>
<name>A0A1H5YKL2_9BACT</name>
<dbReference type="CDD" id="cd02766">
    <property type="entry name" value="MopB_3"/>
    <property type="match status" value="1"/>
</dbReference>
<dbReference type="SMART" id="SM00926">
    <property type="entry name" value="Molybdop_Fe4S4"/>
    <property type="match status" value="1"/>
</dbReference>
<dbReference type="RefSeq" id="WP_103933207.1">
    <property type="nucleotide sequence ID" value="NZ_FNVA01000003.1"/>
</dbReference>
<dbReference type="EMBL" id="FNVA01000003">
    <property type="protein sequence ID" value="SEG24202.1"/>
    <property type="molecule type" value="Genomic_DNA"/>
</dbReference>
<keyword evidence="7" id="KW-1185">Reference proteome</keyword>
<dbReference type="OrthoDB" id="219031at2"/>
<keyword evidence="3" id="KW-0408">Iron</keyword>
<dbReference type="Pfam" id="PF01568">
    <property type="entry name" value="Molydop_binding"/>
    <property type="match status" value="1"/>
</dbReference>
<dbReference type="Gene3D" id="2.40.40.20">
    <property type="match status" value="1"/>
</dbReference>
<dbReference type="PROSITE" id="PS51669">
    <property type="entry name" value="4FE4S_MOW_BIS_MGD"/>
    <property type="match status" value="1"/>
</dbReference>
<accession>A0A1H5YKL2</accession>
<dbReference type="PANTHER" id="PTHR43742">
    <property type="entry name" value="TRIMETHYLAMINE-N-OXIDE REDUCTASE"/>
    <property type="match status" value="1"/>
</dbReference>
<dbReference type="PANTHER" id="PTHR43742:SF6">
    <property type="entry name" value="OXIDOREDUCTASE YYAE-RELATED"/>
    <property type="match status" value="1"/>
</dbReference>
<sequence>MSQPRPNSHVVHTVCTHDCPDSCGVLVTVDSLTGRATKVQGDPAHPVTRGFLCGKVARYLDRVYAPDRLLYPMRRKPGMPKGPLPQGREAEAFERISWDTAIDLIAEKLAAIAQEHGPESILPYSYAGTIGQLGFGSMDRRLFHRLGASQLDRTICSSAGGEALTRVYGTRVGPTPQEFALAKLILVWGGNVHGNNIHLWPFIEQARRNGARLIVIDPYRTRTAALADEHLQINPGTDTLLALAMMHVIFRDGLADEAYLRDCADGWEQLRDHALKPEHTPERAAAITGIAADVIERLARAYGLQSRSTEASAVIRVNYGIQRGEGGGTAVRAVSMLPLVTSSWKQRGGGVLLSMSKVFPFASEKLQMPELMRQSPLGRDARVINMNELGLALTELSPTHSPSATMPAGPVVKALVVYNCNAAAVAPDSERVLAGLRRDDLFTVVHEQFFTDTVDYADIVLPATTFLEHEELMGSYGHRVAQRSFKAIEPSGEARSNVGFFGALGQRMFPGEAIFEATEKELIAQALSPRGPTLATIDVEALERDGQFELVLPKNEQGITLPFSTPAWFAHTRSGKAELLPVPEFIAPIESRSSESHEAKSFPLEFLPRKADNYMNTTFANHAVHQQMERRSEGMLEMHETDASARGIATGDRVSIFNARGRITLTARIGSSVGAGVVAARLDWQKLAEDGKNVNALTSQRLTDIGGGATFYSTLVEVEKIAANSRLEDEAMAAD</sequence>
<organism evidence="6 7">
    <name type="scientific">Bryocella elongata</name>
    <dbReference type="NCBI Taxonomy" id="863522"/>
    <lineage>
        <taxon>Bacteria</taxon>
        <taxon>Pseudomonadati</taxon>
        <taxon>Acidobacteriota</taxon>
        <taxon>Terriglobia</taxon>
        <taxon>Terriglobales</taxon>
        <taxon>Acidobacteriaceae</taxon>
        <taxon>Bryocella</taxon>
    </lineage>
</organism>
<dbReference type="SUPFAM" id="SSF50692">
    <property type="entry name" value="ADC-like"/>
    <property type="match status" value="1"/>
</dbReference>
<reference evidence="6 7" key="1">
    <citation type="submission" date="2016-10" db="EMBL/GenBank/DDBJ databases">
        <authorList>
            <person name="de Groot N.N."/>
        </authorList>
    </citation>
    <scope>NUCLEOTIDE SEQUENCE [LARGE SCALE GENOMIC DNA]</scope>
    <source>
        <strain evidence="6 7">DSM 22489</strain>
    </source>
</reference>
<keyword evidence="2" id="KW-0479">Metal-binding</keyword>
<dbReference type="GO" id="GO:0046872">
    <property type="term" value="F:metal ion binding"/>
    <property type="evidence" value="ECO:0007669"/>
    <property type="project" value="UniProtKB-KW"/>
</dbReference>
<gene>
    <name evidence="6" type="ORF">SAMN05421819_2348</name>
</gene>
<evidence type="ECO:0000313" key="7">
    <source>
        <dbReference type="Proteomes" id="UP000236728"/>
    </source>
</evidence>
<keyword evidence="4" id="KW-0411">Iron-sulfur</keyword>
<dbReference type="InterPro" id="IPR009010">
    <property type="entry name" value="Asp_de-COase-like_dom_sf"/>
</dbReference>
<dbReference type="InterPro" id="IPR050612">
    <property type="entry name" value="Prok_Mopterin_Oxidored"/>
</dbReference>
<evidence type="ECO:0000256" key="4">
    <source>
        <dbReference type="ARBA" id="ARBA00023014"/>
    </source>
</evidence>
<dbReference type="GO" id="GO:0051536">
    <property type="term" value="F:iron-sulfur cluster binding"/>
    <property type="evidence" value="ECO:0007669"/>
    <property type="project" value="UniProtKB-KW"/>
</dbReference>
<protein>
    <submittedName>
        <fullName evidence="6">Anaerobic selenocysteine-containing dehydrogenase</fullName>
    </submittedName>
</protein>
<dbReference type="Proteomes" id="UP000236728">
    <property type="component" value="Unassembled WGS sequence"/>
</dbReference>
<dbReference type="Pfam" id="PF00384">
    <property type="entry name" value="Molybdopterin"/>
    <property type="match status" value="1"/>
</dbReference>
<evidence type="ECO:0000259" key="5">
    <source>
        <dbReference type="PROSITE" id="PS51669"/>
    </source>
</evidence>
<dbReference type="InterPro" id="IPR006657">
    <property type="entry name" value="MoPterin_dinucl-bd_dom"/>
</dbReference>
<dbReference type="InterPro" id="IPR006963">
    <property type="entry name" value="Mopterin_OxRdtase_4Fe-4S_dom"/>
</dbReference>
<evidence type="ECO:0000256" key="3">
    <source>
        <dbReference type="ARBA" id="ARBA00023004"/>
    </source>
</evidence>
<feature type="domain" description="4Fe-4S Mo/W bis-MGD-type" evidence="5">
    <location>
        <begin position="8"/>
        <end position="67"/>
    </location>
</feature>
<evidence type="ECO:0000256" key="2">
    <source>
        <dbReference type="ARBA" id="ARBA00022723"/>
    </source>
</evidence>
<proteinExistence type="inferred from homology"/>
<dbReference type="Pfam" id="PF04879">
    <property type="entry name" value="Molybdop_Fe4S4"/>
    <property type="match status" value="1"/>
</dbReference>
<comment type="similarity">
    <text evidence="1">Belongs to the prokaryotic molybdopterin-containing oxidoreductase family.</text>
</comment>
<dbReference type="InterPro" id="IPR006656">
    <property type="entry name" value="Mopterin_OxRdtase"/>
</dbReference>
<dbReference type="Gene3D" id="3.30.2070.10">
    <property type="entry name" value="Formate dehydrogenase/DMSO reductase"/>
    <property type="match status" value="1"/>
</dbReference>
<dbReference type="AlphaFoldDB" id="A0A1H5YKL2"/>
<dbReference type="Gene3D" id="2.20.25.90">
    <property type="entry name" value="ADC-like domains"/>
    <property type="match status" value="1"/>
</dbReference>
<dbReference type="GO" id="GO:0016491">
    <property type="term" value="F:oxidoreductase activity"/>
    <property type="evidence" value="ECO:0007669"/>
    <property type="project" value="InterPro"/>
</dbReference>
<dbReference type="SUPFAM" id="SSF53706">
    <property type="entry name" value="Formate dehydrogenase/DMSO reductase, domains 1-3"/>
    <property type="match status" value="1"/>
</dbReference>
<dbReference type="Gene3D" id="3.40.228.10">
    <property type="entry name" value="Dimethylsulfoxide Reductase, domain 2"/>
    <property type="match status" value="1"/>
</dbReference>
<evidence type="ECO:0000256" key="1">
    <source>
        <dbReference type="ARBA" id="ARBA00010312"/>
    </source>
</evidence>